<dbReference type="AlphaFoldDB" id="A0AAD9TLL6"/>
<gene>
    <name evidence="1" type="ORF">Ddye_026144</name>
</gene>
<proteinExistence type="predicted"/>
<evidence type="ECO:0000313" key="2">
    <source>
        <dbReference type="Proteomes" id="UP001280121"/>
    </source>
</evidence>
<name>A0AAD9TLL6_9ROSI</name>
<feature type="non-terminal residue" evidence="1">
    <location>
        <position position="56"/>
    </location>
</feature>
<protein>
    <submittedName>
        <fullName evidence="1">Uncharacterized protein</fullName>
    </submittedName>
</protein>
<dbReference type="EMBL" id="JANJYI010000008">
    <property type="protein sequence ID" value="KAK2638349.1"/>
    <property type="molecule type" value="Genomic_DNA"/>
</dbReference>
<reference evidence="1" key="1">
    <citation type="journal article" date="2023" name="Plant J.">
        <title>Genome sequences and population genomics provide insights into the demographic history, inbreeding, and mutation load of two 'living fossil' tree species of Dipteronia.</title>
        <authorList>
            <person name="Feng Y."/>
            <person name="Comes H.P."/>
            <person name="Chen J."/>
            <person name="Zhu S."/>
            <person name="Lu R."/>
            <person name="Zhang X."/>
            <person name="Li P."/>
            <person name="Qiu J."/>
            <person name="Olsen K.M."/>
            <person name="Qiu Y."/>
        </authorList>
    </citation>
    <scope>NUCLEOTIDE SEQUENCE</scope>
    <source>
        <strain evidence="1">KIB01</strain>
    </source>
</reference>
<dbReference type="PANTHER" id="PTHR47481">
    <property type="match status" value="1"/>
</dbReference>
<dbReference type="Proteomes" id="UP001280121">
    <property type="component" value="Unassembled WGS sequence"/>
</dbReference>
<organism evidence="1 2">
    <name type="scientific">Dipteronia dyeriana</name>
    <dbReference type="NCBI Taxonomy" id="168575"/>
    <lineage>
        <taxon>Eukaryota</taxon>
        <taxon>Viridiplantae</taxon>
        <taxon>Streptophyta</taxon>
        <taxon>Embryophyta</taxon>
        <taxon>Tracheophyta</taxon>
        <taxon>Spermatophyta</taxon>
        <taxon>Magnoliopsida</taxon>
        <taxon>eudicotyledons</taxon>
        <taxon>Gunneridae</taxon>
        <taxon>Pentapetalae</taxon>
        <taxon>rosids</taxon>
        <taxon>malvids</taxon>
        <taxon>Sapindales</taxon>
        <taxon>Sapindaceae</taxon>
        <taxon>Hippocastanoideae</taxon>
        <taxon>Acereae</taxon>
        <taxon>Dipteronia</taxon>
    </lineage>
</organism>
<dbReference type="PANTHER" id="PTHR47481:SF31">
    <property type="entry name" value="OS01G0873500 PROTEIN"/>
    <property type="match status" value="1"/>
</dbReference>
<accession>A0AAD9TLL6</accession>
<sequence>MSIKKEDTYDADYMNKMKNIVDDLALIGHPLSDTEITGHILNGLVDEFKELTAAVR</sequence>
<evidence type="ECO:0000313" key="1">
    <source>
        <dbReference type="EMBL" id="KAK2638349.1"/>
    </source>
</evidence>
<comment type="caution">
    <text evidence="1">The sequence shown here is derived from an EMBL/GenBank/DDBJ whole genome shotgun (WGS) entry which is preliminary data.</text>
</comment>
<keyword evidence="2" id="KW-1185">Reference proteome</keyword>